<evidence type="ECO:0000256" key="5">
    <source>
        <dbReference type="ARBA" id="ARBA00022801"/>
    </source>
</evidence>
<feature type="signal peptide" evidence="8">
    <location>
        <begin position="1"/>
        <end position="21"/>
    </location>
</feature>
<accession>A0ABS3CVF9</accession>
<proteinExistence type="inferred from homology"/>
<keyword evidence="2 8" id="KW-0479">Metal-binding</keyword>
<reference evidence="10 11" key="1">
    <citation type="submission" date="2021-03" db="EMBL/GenBank/DDBJ databases">
        <title>novel species isolated from a fishpond in China.</title>
        <authorList>
            <person name="Lu H."/>
            <person name="Cai Z."/>
        </authorList>
    </citation>
    <scope>NUCLEOTIDE SEQUENCE [LARGE SCALE GENOMIC DNA]</scope>
    <source>
        <strain evidence="10 11">Y57</strain>
    </source>
</reference>
<keyword evidence="4 8" id="KW-0574">Periplasm</keyword>
<keyword evidence="6 8" id="KW-0862">Zinc</keyword>
<comment type="subcellular location">
    <subcellularLocation>
        <location evidence="8">Periplasm</location>
    </subcellularLocation>
</comment>
<dbReference type="InterPro" id="IPR051156">
    <property type="entry name" value="Mito/Outer_Membr_Metalloprot"/>
</dbReference>
<feature type="active site" description="Proton donor" evidence="8">
    <location>
        <position position="204"/>
    </location>
</feature>
<dbReference type="HAMAP" id="MF_00997">
    <property type="entry name" value="Protease_BepA"/>
    <property type="match status" value="1"/>
</dbReference>
<dbReference type="InterPro" id="IPR001915">
    <property type="entry name" value="Peptidase_M48"/>
</dbReference>
<dbReference type="SUPFAM" id="SSF48452">
    <property type="entry name" value="TPR-like"/>
    <property type="match status" value="1"/>
</dbReference>
<dbReference type="InterPro" id="IPR011990">
    <property type="entry name" value="TPR-like_helical_dom_sf"/>
</dbReference>
<evidence type="ECO:0000256" key="3">
    <source>
        <dbReference type="ARBA" id="ARBA00022729"/>
    </source>
</evidence>
<dbReference type="EC" id="3.4.-.-" evidence="8"/>
<keyword evidence="5 8" id="KW-0378">Hydrolase</keyword>
<protein>
    <recommendedName>
        <fullName evidence="8">Putative beta-barrel assembly-enhancing protease</fullName>
        <ecNumber evidence="8">3.4.-.-</ecNumber>
    </recommendedName>
</protein>
<evidence type="ECO:0000256" key="1">
    <source>
        <dbReference type="ARBA" id="ARBA00022670"/>
    </source>
</evidence>
<dbReference type="Pfam" id="PF01435">
    <property type="entry name" value="Peptidase_M48"/>
    <property type="match status" value="1"/>
</dbReference>
<evidence type="ECO:0000313" key="10">
    <source>
        <dbReference type="EMBL" id="MBN7821104.1"/>
    </source>
</evidence>
<organism evidence="10 11">
    <name type="scientific">Bowmanella yangjiangensis</name>
    <dbReference type="NCBI Taxonomy" id="2811230"/>
    <lineage>
        <taxon>Bacteria</taxon>
        <taxon>Pseudomonadati</taxon>
        <taxon>Pseudomonadota</taxon>
        <taxon>Gammaproteobacteria</taxon>
        <taxon>Alteromonadales</taxon>
        <taxon>Alteromonadaceae</taxon>
        <taxon>Bowmanella</taxon>
    </lineage>
</organism>
<feature type="binding site" evidence="8">
    <location>
        <position position="135"/>
    </location>
    <ligand>
        <name>Zn(2+)</name>
        <dbReference type="ChEBI" id="CHEBI:29105"/>
        <note>catalytic</note>
    </ligand>
</feature>
<evidence type="ECO:0000256" key="8">
    <source>
        <dbReference type="HAMAP-Rule" id="MF_00997"/>
    </source>
</evidence>
<keyword evidence="3 8" id="KW-0732">Signal</keyword>
<evidence type="ECO:0000259" key="9">
    <source>
        <dbReference type="Pfam" id="PF01435"/>
    </source>
</evidence>
<dbReference type="CDD" id="cd07333">
    <property type="entry name" value="M48C_bepA_like"/>
    <property type="match status" value="1"/>
</dbReference>
<feature type="binding site" evidence="8">
    <location>
        <position position="200"/>
    </location>
    <ligand>
        <name>Zn(2+)</name>
        <dbReference type="ChEBI" id="CHEBI:29105"/>
        <note>catalytic</note>
    </ligand>
</feature>
<feature type="binding site" evidence="8">
    <location>
        <position position="139"/>
    </location>
    <ligand>
        <name>Zn(2+)</name>
        <dbReference type="ChEBI" id="CHEBI:29105"/>
        <note>catalytic</note>
    </ligand>
</feature>
<keyword evidence="7 8" id="KW-0482">Metalloprotease</keyword>
<dbReference type="PANTHER" id="PTHR22726">
    <property type="entry name" value="METALLOENDOPEPTIDASE OMA1"/>
    <property type="match status" value="1"/>
</dbReference>
<dbReference type="EMBL" id="JAFKCS010000015">
    <property type="protein sequence ID" value="MBN7821104.1"/>
    <property type="molecule type" value="Genomic_DNA"/>
</dbReference>
<comment type="similarity">
    <text evidence="8">Belongs to the peptidase M48 family. BepA subfamily.</text>
</comment>
<dbReference type="Pfam" id="PF14559">
    <property type="entry name" value="TPR_19"/>
    <property type="match status" value="1"/>
</dbReference>
<name>A0ABS3CVF9_9ALTE</name>
<dbReference type="Gene3D" id="3.30.2010.10">
    <property type="entry name" value="Metalloproteases ('zincins'), catalytic domain"/>
    <property type="match status" value="1"/>
</dbReference>
<keyword evidence="1 8" id="KW-0645">Protease</keyword>
<feature type="active site" evidence="8">
    <location>
        <position position="136"/>
    </location>
</feature>
<dbReference type="PANTHER" id="PTHR22726:SF1">
    <property type="entry name" value="METALLOENDOPEPTIDASE OMA1, MITOCHONDRIAL"/>
    <property type="match status" value="1"/>
</dbReference>
<comment type="cofactor">
    <cofactor evidence="8">
        <name>Zn(2+)</name>
        <dbReference type="ChEBI" id="CHEBI:29105"/>
    </cofactor>
    <text evidence="8">Binds 1 zinc ion per subunit.</text>
</comment>
<dbReference type="Gene3D" id="1.25.40.10">
    <property type="entry name" value="Tetratricopeptide repeat domain"/>
    <property type="match status" value="1"/>
</dbReference>
<feature type="domain" description="Peptidase M48" evidence="9">
    <location>
        <begin position="70"/>
        <end position="258"/>
    </location>
</feature>
<dbReference type="Proteomes" id="UP000663992">
    <property type="component" value="Unassembled WGS sequence"/>
</dbReference>
<gene>
    <name evidence="10" type="ORF">J0A65_14630</name>
</gene>
<keyword evidence="11" id="KW-1185">Reference proteome</keyword>
<evidence type="ECO:0000256" key="7">
    <source>
        <dbReference type="ARBA" id="ARBA00023049"/>
    </source>
</evidence>
<evidence type="ECO:0000256" key="4">
    <source>
        <dbReference type="ARBA" id="ARBA00022764"/>
    </source>
</evidence>
<evidence type="ECO:0000256" key="6">
    <source>
        <dbReference type="ARBA" id="ARBA00022833"/>
    </source>
</evidence>
<dbReference type="InterPro" id="IPR030873">
    <property type="entry name" value="Protease_BepA"/>
</dbReference>
<comment type="caution">
    <text evidence="10">The sequence shown here is derived from an EMBL/GenBank/DDBJ whole genome shotgun (WGS) entry which is preliminary data.</text>
</comment>
<sequence length="485" mass="54042" precursor="true">METMRRSIVLCLCLLPALVFAQARLNNDKNELPEIGVVASNAISIDKELLVGEALMRQLRGRAPIINDPLLEEYIQDLGNRLVAQSDNAKFPFKFFPIGNNDINAFAFYGGHIGIHTGLIVEADNESELASVVAHEIAHVTQRHLARSIESRQKTSPLQLVSMLGGVLLAMADPEAGIAAISASQAAGAQASINYTRSNEKEADRVGIETLAHAGYDPSAAATFFGKLAAKYRHQSKPPAFLLTHPLPESRIADARARQAIYPRIQVGPSLSFHLIKARIQARYTGIRTYDSSYFQAMLDNAEHPVIKKAAQYGLALTLLDTEQPDKAKPIIDRLLQDDPENLFYLDTFTDIALAQKRHHEAVEVLTEHSLKQPRNRVLALNLANAMIKDGQHNEAVRIIKDYLLINPEHLLSYQLLSEAYGESRQMLEMHQAKAEVYALIAAYPRAIDELQTAYNFTADSTLEKQRIRARIEQMRDADTRLRNL</sequence>
<evidence type="ECO:0000256" key="2">
    <source>
        <dbReference type="ARBA" id="ARBA00022723"/>
    </source>
</evidence>
<comment type="function">
    <text evidence="8">Functions as both a chaperone and a metalloprotease. Maintains the integrity of the outer membrane by promoting either the assembly or the elimination of outer membrane proteins, depending on their folding state.</text>
</comment>
<evidence type="ECO:0000313" key="11">
    <source>
        <dbReference type="Proteomes" id="UP000663992"/>
    </source>
</evidence>
<feature type="chain" id="PRO_5044943492" description="Putative beta-barrel assembly-enhancing protease" evidence="8">
    <location>
        <begin position="22"/>
        <end position="485"/>
    </location>
</feature>